<organism evidence="11 12">
    <name type="scientific">Segatella copri</name>
    <dbReference type="NCBI Taxonomy" id="165179"/>
    <lineage>
        <taxon>Bacteria</taxon>
        <taxon>Pseudomonadati</taxon>
        <taxon>Bacteroidota</taxon>
        <taxon>Bacteroidia</taxon>
        <taxon>Bacteroidales</taxon>
        <taxon>Prevotellaceae</taxon>
        <taxon>Segatella</taxon>
    </lineage>
</organism>
<keyword evidence="4" id="KW-0479">Metal-binding</keyword>
<comment type="catalytic activity">
    <reaction evidence="9">
        <text>S-methyl-5'-thioadenosine + phosphate = 5-(methylsulfanyl)-alpha-D-ribose 1-phosphate + adenine</text>
        <dbReference type="Rhea" id="RHEA:11852"/>
        <dbReference type="ChEBI" id="CHEBI:16708"/>
        <dbReference type="ChEBI" id="CHEBI:17509"/>
        <dbReference type="ChEBI" id="CHEBI:43474"/>
        <dbReference type="ChEBI" id="CHEBI:58533"/>
        <dbReference type="EC" id="2.4.2.28"/>
    </reaction>
    <physiologicalReaction direction="left-to-right" evidence="9">
        <dbReference type="Rhea" id="RHEA:11853"/>
    </physiologicalReaction>
</comment>
<evidence type="ECO:0000256" key="1">
    <source>
        <dbReference type="ARBA" id="ARBA00000553"/>
    </source>
</evidence>
<comment type="caution">
    <text evidence="11">The sequence shown here is derived from an EMBL/GenBank/DDBJ whole genome shotgun (WGS) entry which is preliminary data.</text>
</comment>
<keyword evidence="5" id="KW-0378">Hydrolase</keyword>
<evidence type="ECO:0000256" key="7">
    <source>
        <dbReference type="ARBA" id="ARBA00047989"/>
    </source>
</evidence>
<name>A0AAW5ID21_9BACT</name>
<sequence length="279" mass="30949">MIKEYQVAAGVMAFSTTRRGGVSQGNYGEFNINEYCGDFAEHVAENRKRLAAELGVTTDHIIMPHQVHGVEVRNIAGEFLTMPENIRKMVLEGVDAVMTDQKGVCIGVSTADCIPVLLYDEEHQAVAAIHAGWRGTLARIVHKTIQEMAFTYHTDPKKLKAVIGPGISLDHFEVGDEVYEAFEQAAFPMEEIAEQRPNAAFSVDPAERERLAAEGNIVQPLKWHLNLPLCNRQILLHCGVPEENIQDCGICTFAHSDEYFSARKLGIESGRIYTGILLK</sequence>
<comment type="catalytic activity">
    <reaction evidence="7">
        <text>adenosine + H2O + H(+) = inosine + NH4(+)</text>
        <dbReference type="Rhea" id="RHEA:24408"/>
        <dbReference type="ChEBI" id="CHEBI:15377"/>
        <dbReference type="ChEBI" id="CHEBI:15378"/>
        <dbReference type="ChEBI" id="CHEBI:16335"/>
        <dbReference type="ChEBI" id="CHEBI:17596"/>
        <dbReference type="ChEBI" id="CHEBI:28938"/>
        <dbReference type="EC" id="3.5.4.4"/>
    </reaction>
    <physiologicalReaction direction="left-to-right" evidence="7">
        <dbReference type="Rhea" id="RHEA:24409"/>
    </physiologicalReaction>
</comment>
<dbReference type="PANTHER" id="PTHR30616">
    <property type="entry name" value="UNCHARACTERIZED PROTEIN YFIH"/>
    <property type="match status" value="1"/>
</dbReference>
<evidence type="ECO:0000256" key="9">
    <source>
        <dbReference type="ARBA" id="ARBA00049893"/>
    </source>
</evidence>
<dbReference type="Gene3D" id="3.60.140.10">
    <property type="entry name" value="CNF1/YfiH-like putative cysteine hydrolases"/>
    <property type="match status" value="1"/>
</dbReference>
<evidence type="ECO:0000313" key="11">
    <source>
        <dbReference type="EMBL" id="MCP9549076.1"/>
    </source>
</evidence>
<dbReference type="Pfam" id="PF02578">
    <property type="entry name" value="Cu-oxidase_4"/>
    <property type="match status" value="1"/>
</dbReference>
<dbReference type="SUPFAM" id="SSF64438">
    <property type="entry name" value="CNF1/YfiH-like putative cysteine hydrolases"/>
    <property type="match status" value="1"/>
</dbReference>
<dbReference type="CDD" id="cd16833">
    <property type="entry name" value="YfiH"/>
    <property type="match status" value="1"/>
</dbReference>
<evidence type="ECO:0000256" key="2">
    <source>
        <dbReference type="ARBA" id="ARBA00007353"/>
    </source>
</evidence>
<dbReference type="InterPro" id="IPR003730">
    <property type="entry name" value="Cu_polyphenol_OxRdtase"/>
</dbReference>
<gene>
    <name evidence="11" type="primary">pgeF</name>
    <name evidence="11" type="ORF">NNC68_06250</name>
</gene>
<dbReference type="PANTHER" id="PTHR30616:SF2">
    <property type="entry name" value="PURINE NUCLEOSIDE PHOSPHORYLASE LACC1"/>
    <property type="match status" value="1"/>
</dbReference>
<dbReference type="Proteomes" id="UP001205506">
    <property type="component" value="Unassembled WGS sequence"/>
</dbReference>
<comment type="catalytic activity">
    <reaction evidence="8">
        <text>adenosine + phosphate = alpha-D-ribose 1-phosphate + adenine</text>
        <dbReference type="Rhea" id="RHEA:27642"/>
        <dbReference type="ChEBI" id="CHEBI:16335"/>
        <dbReference type="ChEBI" id="CHEBI:16708"/>
        <dbReference type="ChEBI" id="CHEBI:43474"/>
        <dbReference type="ChEBI" id="CHEBI:57720"/>
        <dbReference type="EC" id="2.4.2.1"/>
    </reaction>
    <physiologicalReaction direction="left-to-right" evidence="8">
        <dbReference type="Rhea" id="RHEA:27643"/>
    </physiologicalReaction>
</comment>
<comment type="similarity">
    <text evidence="2 10">Belongs to the purine nucleoside phosphorylase YfiH/LACC1 family.</text>
</comment>
<evidence type="ECO:0000313" key="12">
    <source>
        <dbReference type="Proteomes" id="UP001205506"/>
    </source>
</evidence>
<evidence type="ECO:0000256" key="6">
    <source>
        <dbReference type="ARBA" id="ARBA00022833"/>
    </source>
</evidence>
<dbReference type="AlphaFoldDB" id="A0AAW5ID21"/>
<dbReference type="NCBIfam" id="TIGR00726">
    <property type="entry name" value="peptidoglycan editing factor PgeF"/>
    <property type="match status" value="1"/>
</dbReference>
<dbReference type="RefSeq" id="WP_254970289.1">
    <property type="nucleotide sequence ID" value="NZ_JANDWU010000008.1"/>
</dbReference>
<proteinExistence type="inferred from homology"/>
<evidence type="ECO:0000256" key="3">
    <source>
        <dbReference type="ARBA" id="ARBA00022679"/>
    </source>
</evidence>
<dbReference type="GO" id="GO:0017061">
    <property type="term" value="F:S-methyl-5-thioadenosine phosphorylase activity"/>
    <property type="evidence" value="ECO:0007669"/>
    <property type="project" value="UniProtKB-EC"/>
</dbReference>
<accession>A0AAW5ID21</accession>
<protein>
    <recommendedName>
        <fullName evidence="10">Purine nucleoside phosphorylase</fullName>
    </recommendedName>
</protein>
<keyword evidence="6" id="KW-0862">Zinc</keyword>
<evidence type="ECO:0000256" key="4">
    <source>
        <dbReference type="ARBA" id="ARBA00022723"/>
    </source>
</evidence>
<comment type="catalytic activity">
    <reaction evidence="1">
        <text>inosine + phosphate = alpha-D-ribose 1-phosphate + hypoxanthine</text>
        <dbReference type="Rhea" id="RHEA:27646"/>
        <dbReference type="ChEBI" id="CHEBI:17368"/>
        <dbReference type="ChEBI" id="CHEBI:17596"/>
        <dbReference type="ChEBI" id="CHEBI:43474"/>
        <dbReference type="ChEBI" id="CHEBI:57720"/>
        <dbReference type="EC" id="2.4.2.1"/>
    </reaction>
    <physiologicalReaction direction="left-to-right" evidence="1">
        <dbReference type="Rhea" id="RHEA:27647"/>
    </physiologicalReaction>
</comment>
<dbReference type="GO" id="GO:0005507">
    <property type="term" value="F:copper ion binding"/>
    <property type="evidence" value="ECO:0007669"/>
    <property type="project" value="TreeGrafter"/>
</dbReference>
<dbReference type="GO" id="GO:0016787">
    <property type="term" value="F:hydrolase activity"/>
    <property type="evidence" value="ECO:0007669"/>
    <property type="project" value="UniProtKB-KW"/>
</dbReference>
<evidence type="ECO:0000256" key="10">
    <source>
        <dbReference type="RuleBase" id="RU361274"/>
    </source>
</evidence>
<reference evidence="11" key="1">
    <citation type="submission" date="2022-07" db="EMBL/GenBank/DDBJ databases">
        <title>Prevotella copri.</title>
        <authorList>
            <person name="Yang C."/>
        </authorList>
    </citation>
    <scope>NUCLEOTIDE SEQUENCE</scope>
    <source>
        <strain evidence="11">HF1805</strain>
    </source>
</reference>
<keyword evidence="3" id="KW-0808">Transferase</keyword>
<dbReference type="InterPro" id="IPR011324">
    <property type="entry name" value="Cytotoxic_necrot_fac-like_cat"/>
</dbReference>
<dbReference type="InterPro" id="IPR038371">
    <property type="entry name" value="Cu_polyphenol_OxRdtase_sf"/>
</dbReference>
<evidence type="ECO:0000256" key="8">
    <source>
        <dbReference type="ARBA" id="ARBA00048968"/>
    </source>
</evidence>
<dbReference type="EMBL" id="JANDWU010000008">
    <property type="protein sequence ID" value="MCP9549076.1"/>
    <property type="molecule type" value="Genomic_DNA"/>
</dbReference>
<evidence type="ECO:0000256" key="5">
    <source>
        <dbReference type="ARBA" id="ARBA00022801"/>
    </source>
</evidence>